<evidence type="ECO:0000313" key="1">
    <source>
        <dbReference type="EMBL" id="KKN26150.1"/>
    </source>
</evidence>
<name>A0A0F9P2U4_9ZZZZ</name>
<dbReference type="AlphaFoldDB" id="A0A0F9P2U4"/>
<sequence>MDWIDRTATIGTPLVGRLERSIQALADDGHLILASLARQVPGGPCAILVTCEPVTFDDGSPELQRFPSLLELTEVGDELAPLCMFTTSFPTFPQGERPELPPGPLTVPLEQIGKVHPPGSVEVVGSFHGN</sequence>
<protein>
    <submittedName>
        <fullName evidence="1">Uncharacterized protein</fullName>
    </submittedName>
</protein>
<gene>
    <name evidence="1" type="ORF">LCGC14_0877510</name>
</gene>
<proteinExistence type="predicted"/>
<dbReference type="EMBL" id="LAZR01002743">
    <property type="protein sequence ID" value="KKN26150.1"/>
    <property type="molecule type" value="Genomic_DNA"/>
</dbReference>
<comment type="caution">
    <text evidence="1">The sequence shown here is derived from an EMBL/GenBank/DDBJ whole genome shotgun (WGS) entry which is preliminary data.</text>
</comment>
<organism evidence="1">
    <name type="scientific">marine sediment metagenome</name>
    <dbReference type="NCBI Taxonomy" id="412755"/>
    <lineage>
        <taxon>unclassified sequences</taxon>
        <taxon>metagenomes</taxon>
        <taxon>ecological metagenomes</taxon>
    </lineage>
</organism>
<accession>A0A0F9P2U4</accession>
<reference evidence="1" key="1">
    <citation type="journal article" date="2015" name="Nature">
        <title>Complex archaea that bridge the gap between prokaryotes and eukaryotes.</title>
        <authorList>
            <person name="Spang A."/>
            <person name="Saw J.H."/>
            <person name="Jorgensen S.L."/>
            <person name="Zaremba-Niedzwiedzka K."/>
            <person name="Martijn J."/>
            <person name="Lind A.E."/>
            <person name="van Eijk R."/>
            <person name="Schleper C."/>
            <person name="Guy L."/>
            <person name="Ettema T.J."/>
        </authorList>
    </citation>
    <scope>NUCLEOTIDE SEQUENCE</scope>
</reference>